<evidence type="ECO:0000256" key="2">
    <source>
        <dbReference type="SAM" id="SignalP"/>
    </source>
</evidence>
<proteinExistence type="predicted"/>
<feature type="chain" id="PRO_5045663535" evidence="2">
    <location>
        <begin position="18"/>
        <end position="939"/>
    </location>
</feature>
<evidence type="ECO:0000256" key="1">
    <source>
        <dbReference type="SAM" id="MobiDB-lite"/>
    </source>
</evidence>
<feature type="region of interest" description="Disordered" evidence="1">
    <location>
        <begin position="38"/>
        <end position="79"/>
    </location>
</feature>
<accession>A0ABZ1UAP9</accession>
<gene>
    <name evidence="3" type="ORF">OHA16_31850</name>
</gene>
<dbReference type="EMBL" id="CP108110">
    <property type="protein sequence ID" value="WUQ87151.1"/>
    <property type="molecule type" value="Genomic_DNA"/>
</dbReference>
<keyword evidence="4" id="KW-1185">Reference proteome</keyword>
<sequence>MAAGLTLFPGLATAAAAAGPATAPATAAAAPAAPGEATAKLAGGTIPGQPDLSGAFVPSGPTRLLDTRDGTGTGGDVRPVGQSPLLLDFSQVSGNSSVRPTAVVLNVTVTNPTGDSYLAVYPDNGVRPTTSNLNFSPGQTVANQVTVQVGSDGRVAFFNHVGTTDVIADLAGYFTLDKAASTFVANGPTRLLDTREGIGTGGVRAQVGDDASIGLQVAGVAGVPARNVTAVVLNVTATGPTGESFLTVYPSGNAVPSASNLNFSPGQTVPNLVTVPVGPDGKVAFYNHVGSTDIVADLAGYYVSGEPRTGGVFRNRGRPTRLLDTREGIGTGGVRAQVGENASIGLQVAGVSEIPARSVTAVVLNVTVTAPTAESFLTVYPSGSGVPSASNLNFSPGQTVPNLVTVPVGPDGKVAFYNHVGSTDVVADVFGYFSAGDELGLSALSFSQPTVDASTGTAAVTLTWTVTASNPEARQNGGTIVIRQQGDAPDTYVGQSRVVTFLQENSGYGGASFVSGNAASATYSYRFAVPRYAGAATAKWAVSLVTLHEIQTQQRQVLAGSALSGFGNVLTATSQVSTVTAIQPYLSLNLNGRPPYVYTGNNAYVSYSVGIQEQQSGFWKGMLRLTGPGGATLSASFENSTYDGQLNYPCQHDVNHPSCSALVLIPSTAPAGVWTVSEVTLTNNAGQSKSFTGLTSLPITVTSNETVRADGFAATPGELNSWMGPVAFKVSMYVSGAQNGVRSIELRWAGSCSQSSTYPGGGPNGSLAVSATLGQSRNGSPAACTLTGVAITDGAGNLALYGSDFFAPGIGVQVRGLPNTTPPTVTSAALKVTSIPQSQAPYPYFVLYAQVVAPVAPVNEFRCYLYDSTGKVVGQNFGGTTVGADGKALLFVPVPYGIAVGTYTVGFEIVDASWLSTGYGTPGGQPVPGGPLTLEVTEG</sequence>
<dbReference type="RefSeq" id="WP_328957710.1">
    <property type="nucleotide sequence ID" value="NZ_CP108110.1"/>
</dbReference>
<name>A0ABZ1UAP9_9ACTN</name>
<organism evidence="3 4">
    <name type="scientific">Kitasatospora purpeofusca</name>
    <dbReference type="NCBI Taxonomy" id="67352"/>
    <lineage>
        <taxon>Bacteria</taxon>
        <taxon>Bacillati</taxon>
        <taxon>Actinomycetota</taxon>
        <taxon>Actinomycetes</taxon>
        <taxon>Kitasatosporales</taxon>
        <taxon>Streptomycetaceae</taxon>
        <taxon>Kitasatospora</taxon>
    </lineage>
</organism>
<dbReference type="Proteomes" id="UP001432222">
    <property type="component" value="Chromosome"/>
</dbReference>
<evidence type="ECO:0000313" key="4">
    <source>
        <dbReference type="Proteomes" id="UP001432222"/>
    </source>
</evidence>
<protein>
    <submittedName>
        <fullName evidence="3">Uncharacterized protein</fullName>
    </submittedName>
</protein>
<feature type="signal peptide" evidence="2">
    <location>
        <begin position="1"/>
        <end position="17"/>
    </location>
</feature>
<reference evidence="3" key="1">
    <citation type="submission" date="2022-10" db="EMBL/GenBank/DDBJ databases">
        <title>The complete genomes of actinobacterial strains from the NBC collection.</title>
        <authorList>
            <person name="Joergensen T.S."/>
            <person name="Alvarez Arevalo M."/>
            <person name="Sterndorff E.B."/>
            <person name="Faurdal D."/>
            <person name="Vuksanovic O."/>
            <person name="Mourched A.-S."/>
            <person name="Charusanti P."/>
            <person name="Shaw S."/>
            <person name="Blin K."/>
            <person name="Weber T."/>
        </authorList>
    </citation>
    <scope>NUCLEOTIDE SEQUENCE</scope>
    <source>
        <strain evidence="3">NBC_00222</strain>
    </source>
</reference>
<keyword evidence="2" id="KW-0732">Signal</keyword>
<evidence type="ECO:0000313" key="3">
    <source>
        <dbReference type="EMBL" id="WUQ87151.1"/>
    </source>
</evidence>